<dbReference type="Gene3D" id="3.30.565.10">
    <property type="entry name" value="Histidine kinase-like ATPase, C-terminal domain"/>
    <property type="match status" value="1"/>
</dbReference>
<dbReference type="SMART" id="SM00448">
    <property type="entry name" value="REC"/>
    <property type="match status" value="1"/>
</dbReference>
<dbReference type="SMART" id="SM00387">
    <property type="entry name" value="HATPase_c"/>
    <property type="match status" value="1"/>
</dbReference>
<dbReference type="AlphaFoldDB" id="A0A1B1AGM6"/>
<accession>A0A1B1AGM6</accession>
<dbReference type="InterPro" id="IPR003661">
    <property type="entry name" value="HisK_dim/P_dom"/>
</dbReference>
<dbReference type="KEGG" id="cbot:ATE48_07045"/>
<keyword evidence="4" id="KW-0808">Transferase</keyword>
<keyword evidence="7" id="KW-1133">Transmembrane helix</keyword>
<dbReference type="InterPro" id="IPR003594">
    <property type="entry name" value="HATPase_dom"/>
</dbReference>
<dbReference type="PANTHER" id="PTHR43047">
    <property type="entry name" value="TWO-COMPONENT HISTIDINE PROTEIN KINASE"/>
    <property type="match status" value="1"/>
</dbReference>
<dbReference type="Pfam" id="PF00512">
    <property type="entry name" value="HisKA"/>
    <property type="match status" value="1"/>
</dbReference>
<dbReference type="PRINTS" id="PR00344">
    <property type="entry name" value="BCTRLSENSOR"/>
</dbReference>
<dbReference type="InterPro" id="IPR036097">
    <property type="entry name" value="HisK_dim/P_sf"/>
</dbReference>
<dbReference type="CDD" id="cd00082">
    <property type="entry name" value="HisKA"/>
    <property type="match status" value="1"/>
</dbReference>
<dbReference type="Gene3D" id="3.40.50.2300">
    <property type="match status" value="1"/>
</dbReference>
<dbReference type="Pfam" id="PF00072">
    <property type="entry name" value="Response_reg"/>
    <property type="match status" value="1"/>
</dbReference>
<dbReference type="PROSITE" id="PS50109">
    <property type="entry name" value="HIS_KIN"/>
    <property type="match status" value="1"/>
</dbReference>
<evidence type="ECO:0000256" key="4">
    <source>
        <dbReference type="ARBA" id="ARBA00022679"/>
    </source>
</evidence>
<dbReference type="InterPro" id="IPR001789">
    <property type="entry name" value="Sig_transdc_resp-reg_receiver"/>
</dbReference>
<feature type="transmembrane region" description="Helical" evidence="7">
    <location>
        <begin position="133"/>
        <end position="152"/>
    </location>
</feature>
<comment type="catalytic activity">
    <reaction evidence="1">
        <text>ATP + protein L-histidine = ADP + protein N-phospho-L-histidine.</text>
        <dbReference type="EC" id="2.7.13.3"/>
    </reaction>
</comment>
<dbReference type="PANTHER" id="PTHR43047:SF9">
    <property type="entry name" value="HISTIDINE KINASE"/>
    <property type="match status" value="1"/>
</dbReference>
<name>A0A1B1AGM6_9PROT</name>
<evidence type="ECO:0000256" key="7">
    <source>
        <dbReference type="SAM" id="Phobius"/>
    </source>
</evidence>
<sequence length="605" mass="64737">MALKMTSPRKNMSLDPDDKERRAIELALAQFNQRSWSDHFVARLAAIGVSSLFVAWLVSPQWGAFTAACAMVGFFWDAYATRTLHRAIAGFASFNLEQARAKRRAIIAIVTVGSAIYCLPYAALALAPEPGPILGMIFATGAMSLIIGQHVLTRSMSLWTLPTPTFALGANAMMLAGADAALGCAAFALIAAANAYTLAMAAWRASQDLIDAQLNAEYAAETLDQQVIVRTRELASAMAEAKAANEQKSAFLSAASHDLRQPLQAATAYMSVIESRAEADIGAIATKALTALDVTNDILGALLDVSRLNAGAVELRTRDFSADSFLARLKLQFETAAADKNLDFICSFSPLMLHCDPDMLERIVANYLSNAIRYTQAGAVELSCSRRGHVARLQVRDTGIGIAADKLDAIFDEFVQLNNLARSRTHGYGLGLSVAKRIGALINCATGVESKLGEGSTFWVDVPITDTAPRPLELAASEAPARKFTHVLLIEDDEMVASATNLALENEGYKPKHVMSAKAALLALAHGYRPDVIISDFRLPDGYGADLINTLRLKTASPIPSLLLTGDTVLGDAEAERAGIPILHKPVPARVLFEALSKLKAAPSP</sequence>
<feature type="transmembrane region" description="Helical" evidence="7">
    <location>
        <begin position="40"/>
        <end position="58"/>
    </location>
</feature>
<dbReference type="SUPFAM" id="SSF55874">
    <property type="entry name" value="ATPase domain of HSP90 chaperone/DNA topoisomerase II/histidine kinase"/>
    <property type="match status" value="1"/>
</dbReference>
<feature type="domain" description="Histidine kinase" evidence="8">
    <location>
        <begin position="254"/>
        <end position="466"/>
    </location>
</feature>
<dbReference type="GO" id="GO:0005886">
    <property type="term" value="C:plasma membrane"/>
    <property type="evidence" value="ECO:0007669"/>
    <property type="project" value="TreeGrafter"/>
</dbReference>
<dbReference type="InterPro" id="IPR036890">
    <property type="entry name" value="HATPase_C_sf"/>
</dbReference>
<proteinExistence type="predicted"/>
<dbReference type="EC" id="2.7.13.3" evidence="2"/>
<evidence type="ECO:0000313" key="11">
    <source>
        <dbReference type="Proteomes" id="UP000092498"/>
    </source>
</evidence>
<dbReference type="Gene3D" id="1.10.287.130">
    <property type="match status" value="1"/>
</dbReference>
<feature type="transmembrane region" description="Helical" evidence="7">
    <location>
        <begin position="105"/>
        <end position="127"/>
    </location>
</feature>
<dbReference type="FunCoup" id="A0A1B1AGM6">
    <property type="interactions" value="161"/>
</dbReference>
<dbReference type="OrthoDB" id="7178349at2"/>
<keyword evidence="7" id="KW-0812">Transmembrane</keyword>
<dbReference type="InterPro" id="IPR004358">
    <property type="entry name" value="Sig_transdc_His_kin-like_C"/>
</dbReference>
<dbReference type="InterPro" id="IPR005467">
    <property type="entry name" value="His_kinase_dom"/>
</dbReference>
<feature type="transmembrane region" description="Helical" evidence="7">
    <location>
        <begin position="64"/>
        <end position="84"/>
    </location>
</feature>
<evidence type="ECO:0000256" key="1">
    <source>
        <dbReference type="ARBA" id="ARBA00000085"/>
    </source>
</evidence>
<evidence type="ECO:0000256" key="2">
    <source>
        <dbReference type="ARBA" id="ARBA00012438"/>
    </source>
</evidence>
<evidence type="ECO:0000259" key="9">
    <source>
        <dbReference type="PROSITE" id="PS50110"/>
    </source>
</evidence>
<gene>
    <name evidence="10" type="ORF">ATE48_07045</name>
</gene>
<evidence type="ECO:0000256" key="6">
    <source>
        <dbReference type="PROSITE-ProRule" id="PRU00169"/>
    </source>
</evidence>
<feature type="domain" description="Response regulatory" evidence="9">
    <location>
        <begin position="486"/>
        <end position="600"/>
    </location>
</feature>
<feature type="transmembrane region" description="Helical" evidence="7">
    <location>
        <begin position="173"/>
        <end position="196"/>
    </location>
</feature>
<dbReference type="GO" id="GO:0000155">
    <property type="term" value="F:phosphorelay sensor kinase activity"/>
    <property type="evidence" value="ECO:0007669"/>
    <property type="project" value="InterPro"/>
</dbReference>
<dbReference type="Pfam" id="PF02518">
    <property type="entry name" value="HATPase_c"/>
    <property type="match status" value="1"/>
</dbReference>
<dbReference type="CDD" id="cd00156">
    <property type="entry name" value="REC"/>
    <property type="match status" value="1"/>
</dbReference>
<dbReference type="EMBL" id="CP013244">
    <property type="protein sequence ID" value="ANP45695.1"/>
    <property type="molecule type" value="Genomic_DNA"/>
</dbReference>
<evidence type="ECO:0000313" key="10">
    <source>
        <dbReference type="EMBL" id="ANP45695.1"/>
    </source>
</evidence>
<evidence type="ECO:0000256" key="5">
    <source>
        <dbReference type="ARBA" id="ARBA00022777"/>
    </source>
</evidence>
<dbReference type="GO" id="GO:0009927">
    <property type="term" value="F:histidine phosphotransfer kinase activity"/>
    <property type="evidence" value="ECO:0007669"/>
    <property type="project" value="TreeGrafter"/>
</dbReference>
<organism evidence="10 11">
    <name type="scientific">Candidatus Viadribacter manganicus</name>
    <dbReference type="NCBI Taxonomy" id="1759059"/>
    <lineage>
        <taxon>Bacteria</taxon>
        <taxon>Pseudomonadati</taxon>
        <taxon>Pseudomonadota</taxon>
        <taxon>Alphaproteobacteria</taxon>
        <taxon>Hyphomonadales</taxon>
        <taxon>Hyphomonadaceae</taxon>
        <taxon>Candidatus Viadribacter</taxon>
    </lineage>
</organism>
<keyword evidence="5" id="KW-0418">Kinase</keyword>
<dbReference type="InParanoid" id="A0A1B1AGM6"/>
<dbReference type="SMART" id="SM00388">
    <property type="entry name" value="HisKA"/>
    <property type="match status" value="1"/>
</dbReference>
<dbReference type="STRING" id="1759059.ATE48_07045"/>
<keyword evidence="3 6" id="KW-0597">Phosphoprotein</keyword>
<keyword evidence="11" id="KW-1185">Reference proteome</keyword>
<protein>
    <recommendedName>
        <fullName evidence="2">histidine kinase</fullName>
        <ecNumber evidence="2">2.7.13.3</ecNumber>
    </recommendedName>
</protein>
<reference evidence="10 11" key="1">
    <citation type="submission" date="2015-11" db="EMBL/GenBank/DDBJ databases">
        <title>Whole-Genome Sequence of Candidatus Oderbacter manganicum from the National Park Lower Oder Valley, Germany.</title>
        <authorList>
            <person name="Braun B."/>
            <person name="Liere K."/>
            <person name="Szewzyk U."/>
        </authorList>
    </citation>
    <scope>NUCLEOTIDE SEQUENCE [LARGE SCALE GENOMIC DNA]</scope>
    <source>
        <strain evidence="10 11">OTSz_A_272</strain>
    </source>
</reference>
<dbReference type="SUPFAM" id="SSF52172">
    <property type="entry name" value="CheY-like"/>
    <property type="match status" value="1"/>
</dbReference>
<dbReference type="SUPFAM" id="SSF47384">
    <property type="entry name" value="Homodimeric domain of signal transducing histidine kinase"/>
    <property type="match status" value="1"/>
</dbReference>
<dbReference type="InterPro" id="IPR011006">
    <property type="entry name" value="CheY-like_superfamily"/>
</dbReference>
<evidence type="ECO:0000256" key="3">
    <source>
        <dbReference type="ARBA" id="ARBA00022553"/>
    </source>
</evidence>
<keyword evidence="7" id="KW-0472">Membrane</keyword>
<dbReference type="PROSITE" id="PS50110">
    <property type="entry name" value="RESPONSE_REGULATORY"/>
    <property type="match status" value="1"/>
</dbReference>
<evidence type="ECO:0000259" key="8">
    <source>
        <dbReference type="PROSITE" id="PS50109"/>
    </source>
</evidence>
<feature type="modified residue" description="4-aspartylphosphate" evidence="6">
    <location>
        <position position="536"/>
    </location>
</feature>
<dbReference type="Proteomes" id="UP000092498">
    <property type="component" value="Chromosome"/>
</dbReference>